<dbReference type="PIRSF" id="PIRSF036979">
    <property type="entry name" value="Arginase"/>
    <property type="match status" value="1"/>
</dbReference>
<protein>
    <submittedName>
        <fullName evidence="5">Agmatinase</fullName>
        <ecNumber evidence="5">3.5.3.11</ecNumber>
    </submittedName>
</protein>
<evidence type="ECO:0000313" key="6">
    <source>
        <dbReference type="Proteomes" id="UP000830116"/>
    </source>
</evidence>
<evidence type="ECO:0000256" key="1">
    <source>
        <dbReference type="ARBA" id="ARBA00009227"/>
    </source>
</evidence>
<reference evidence="5" key="1">
    <citation type="submission" date="2022-03" db="EMBL/GenBank/DDBJ databases">
        <title>Genome Identification and Characterization of new species Bdellovibrio reynosense LBG001 sp. nov. from a Mexico soil sample.</title>
        <authorList>
            <person name="Camilli A."/>
            <person name="Ajao Y."/>
            <person name="Guo X."/>
        </authorList>
    </citation>
    <scope>NUCLEOTIDE SEQUENCE</scope>
    <source>
        <strain evidence="5">LBG001</strain>
    </source>
</reference>
<dbReference type="Pfam" id="PF00491">
    <property type="entry name" value="Arginase"/>
    <property type="match status" value="1"/>
</dbReference>
<dbReference type="PANTHER" id="PTHR11358:SF26">
    <property type="entry name" value="GUANIDINO ACID HYDROLASE, MITOCHONDRIAL"/>
    <property type="match status" value="1"/>
</dbReference>
<keyword evidence="3 4" id="KW-0378">Hydrolase</keyword>
<dbReference type="NCBIfam" id="TIGR01230">
    <property type="entry name" value="agmatinase"/>
    <property type="match status" value="1"/>
</dbReference>
<evidence type="ECO:0000256" key="3">
    <source>
        <dbReference type="ARBA" id="ARBA00022801"/>
    </source>
</evidence>
<dbReference type="CDD" id="cd11592">
    <property type="entry name" value="Agmatinase_PAH"/>
    <property type="match status" value="1"/>
</dbReference>
<sequence length="310" mass="34485">MEYKPLSGREFPRFSAIKTFFRLPYVEVDADYEVGIFGIPYDGGVSYRPGSRFAPAKVREVSSLGRGFHMTRAENFFEKLKVADIGDCPTVPIDQKQTYEKIEKFVGELVAKNKRFLAVGGDHSTTLPVLRALRKKYGKPLAFIHWDAHLDTYPAAWGQEYHHGAFARHAVEEGLVDPKKMIQIGIRGPLAGGDDLDFVNKHGIRVITVDEIRNQTLNDFLKTLPTFDDTPTYISYDVDALDPSCAPGTGTPVPGGLTTYEAQRIFRALQIKNLIGGDVVEVCPAFDNSDITALAALDALFEMLHLFEAK</sequence>
<dbReference type="Proteomes" id="UP000830116">
    <property type="component" value="Chromosome"/>
</dbReference>
<comment type="similarity">
    <text evidence="1">Belongs to the arginase family. Agmatinase subfamily.</text>
</comment>
<dbReference type="PROSITE" id="PS51409">
    <property type="entry name" value="ARGINASE_2"/>
    <property type="match status" value="1"/>
</dbReference>
<dbReference type="EMBL" id="CP093442">
    <property type="protein sequence ID" value="UOF00825.1"/>
    <property type="molecule type" value="Genomic_DNA"/>
</dbReference>
<dbReference type="GO" id="GO:0008783">
    <property type="term" value="F:agmatinase activity"/>
    <property type="evidence" value="ECO:0007669"/>
    <property type="project" value="UniProtKB-EC"/>
</dbReference>
<gene>
    <name evidence="5" type="primary">speB</name>
    <name evidence="5" type="ORF">MNR06_14080</name>
</gene>
<dbReference type="SUPFAM" id="SSF52768">
    <property type="entry name" value="Arginase/deacetylase"/>
    <property type="match status" value="1"/>
</dbReference>
<dbReference type="EC" id="3.5.3.11" evidence="5"/>
<proteinExistence type="inferred from homology"/>
<dbReference type="InterPro" id="IPR005925">
    <property type="entry name" value="Agmatinase-rel"/>
</dbReference>
<dbReference type="PROSITE" id="PS01053">
    <property type="entry name" value="ARGINASE_1"/>
    <property type="match status" value="1"/>
</dbReference>
<accession>A0ABY4C7D6</accession>
<evidence type="ECO:0000313" key="5">
    <source>
        <dbReference type="EMBL" id="UOF00825.1"/>
    </source>
</evidence>
<dbReference type="PANTHER" id="PTHR11358">
    <property type="entry name" value="ARGINASE/AGMATINASE"/>
    <property type="match status" value="1"/>
</dbReference>
<dbReference type="PRINTS" id="PR00116">
    <property type="entry name" value="ARGINASE"/>
</dbReference>
<evidence type="ECO:0000256" key="2">
    <source>
        <dbReference type="ARBA" id="ARBA00022723"/>
    </source>
</evidence>
<organism evidence="5 6">
    <name type="scientific">Bdellovibrio reynosensis</name>
    <dbReference type="NCBI Taxonomy" id="2835041"/>
    <lineage>
        <taxon>Bacteria</taxon>
        <taxon>Pseudomonadati</taxon>
        <taxon>Bdellovibrionota</taxon>
        <taxon>Bdellovibrionia</taxon>
        <taxon>Bdellovibrionales</taxon>
        <taxon>Pseudobdellovibrionaceae</taxon>
        <taxon>Bdellovibrio</taxon>
    </lineage>
</organism>
<dbReference type="InterPro" id="IPR020855">
    <property type="entry name" value="Ureohydrolase_Mn_BS"/>
</dbReference>
<dbReference type="InterPro" id="IPR023696">
    <property type="entry name" value="Ureohydrolase_dom_sf"/>
</dbReference>
<name>A0ABY4C7D6_9BACT</name>
<dbReference type="Gene3D" id="3.40.800.10">
    <property type="entry name" value="Ureohydrolase domain"/>
    <property type="match status" value="1"/>
</dbReference>
<keyword evidence="6" id="KW-1185">Reference proteome</keyword>
<evidence type="ECO:0000256" key="4">
    <source>
        <dbReference type="RuleBase" id="RU003684"/>
    </source>
</evidence>
<dbReference type="RefSeq" id="WP_243536999.1">
    <property type="nucleotide sequence ID" value="NZ_CP093442.1"/>
</dbReference>
<keyword evidence="2" id="KW-0479">Metal-binding</keyword>
<dbReference type="InterPro" id="IPR006035">
    <property type="entry name" value="Ureohydrolase"/>
</dbReference>